<evidence type="ECO:0000256" key="1">
    <source>
        <dbReference type="SAM" id="Coils"/>
    </source>
</evidence>
<feature type="domain" description="Transposase IS110-like N-terminal" evidence="2">
    <location>
        <begin position="12"/>
        <end position="172"/>
    </location>
</feature>
<proteinExistence type="predicted"/>
<dbReference type="GO" id="GO:0003677">
    <property type="term" value="F:DNA binding"/>
    <property type="evidence" value="ECO:0007669"/>
    <property type="project" value="InterPro"/>
</dbReference>
<dbReference type="PANTHER" id="PTHR33055">
    <property type="entry name" value="TRANSPOSASE FOR INSERTION SEQUENCE ELEMENT IS1111A"/>
    <property type="match status" value="1"/>
</dbReference>
<dbReference type="GO" id="GO:0006313">
    <property type="term" value="P:DNA transposition"/>
    <property type="evidence" value="ECO:0007669"/>
    <property type="project" value="InterPro"/>
</dbReference>
<evidence type="ECO:0000259" key="3">
    <source>
        <dbReference type="Pfam" id="PF02371"/>
    </source>
</evidence>
<organism evidence="4 5">
    <name type="scientific">Candidatus Kaiserbacteria bacterium GWA2_50_9</name>
    <dbReference type="NCBI Taxonomy" id="1798474"/>
    <lineage>
        <taxon>Bacteria</taxon>
        <taxon>Candidatus Kaiseribacteriota</taxon>
    </lineage>
</organism>
<reference evidence="4 5" key="1">
    <citation type="journal article" date="2016" name="Nat. Commun.">
        <title>Thousands of microbial genomes shed light on interconnected biogeochemical processes in an aquifer system.</title>
        <authorList>
            <person name="Anantharaman K."/>
            <person name="Brown C.T."/>
            <person name="Hug L.A."/>
            <person name="Sharon I."/>
            <person name="Castelle C.J."/>
            <person name="Probst A.J."/>
            <person name="Thomas B.C."/>
            <person name="Singh A."/>
            <person name="Wilkins M.J."/>
            <person name="Karaoz U."/>
            <person name="Brodie E.L."/>
            <person name="Williams K.H."/>
            <person name="Hubbard S.S."/>
            <person name="Banfield J.F."/>
        </authorList>
    </citation>
    <scope>NUCLEOTIDE SEQUENCE [LARGE SCALE GENOMIC DNA]</scope>
</reference>
<name>A0A1F6BUE4_9BACT</name>
<accession>A0A1F6BUE4</accession>
<dbReference type="Proteomes" id="UP000179014">
    <property type="component" value="Unassembled WGS sequence"/>
</dbReference>
<dbReference type="PANTHER" id="PTHR33055:SF16">
    <property type="entry name" value="TRANSPOSASE FOR INSERTION SEQUENCE ELEMENT IS1547"/>
    <property type="match status" value="1"/>
</dbReference>
<dbReference type="Pfam" id="PF01548">
    <property type="entry name" value="DEDD_Tnp_IS110"/>
    <property type="match status" value="1"/>
</dbReference>
<dbReference type="STRING" id="1798474.A2118_04105"/>
<dbReference type="NCBIfam" id="NF033542">
    <property type="entry name" value="transpos_IS110"/>
    <property type="match status" value="1"/>
</dbReference>
<evidence type="ECO:0000313" key="5">
    <source>
        <dbReference type="Proteomes" id="UP000179014"/>
    </source>
</evidence>
<feature type="domain" description="Transposase IS116/IS110/IS902 C-terminal" evidence="3">
    <location>
        <begin position="238"/>
        <end position="317"/>
    </location>
</feature>
<evidence type="ECO:0000313" key="4">
    <source>
        <dbReference type="EMBL" id="OGG40564.1"/>
    </source>
</evidence>
<gene>
    <name evidence="4" type="ORF">A2118_04105</name>
</gene>
<dbReference type="InterPro" id="IPR002525">
    <property type="entry name" value="Transp_IS110-like_N"/>
</dbReference>
<dbReference type="EMBL" id="MFKN01000029">
    <property type="protein sequence ID" value="OGG40564.1"/>
    <property type="molecule type" value="Genomic_DNA"/>
</dbReference>
<evidence type="ECO:0000259" key="2">
    <source>
        <dbReference type="Pfam" id="PF01548"/>
    </source>
</evidence>
<feature type="coiled-coil region" evidence="1">
    <location>
        <begin position="204"/>
        <end position="234"/>
    </location>
</feature>
<dbReference type="AlphaFoldDB" id="A0A1F6BUE4"/>
<dbReference type="InterPro" id="IPR047650">
    <property type="entry name" value="Transpos_IS110"/>
</dbReference>
<dbReference type="GO" id="GO:0004803">
    <property type="term" value="F:transposase activity"/>
    <property type="evidence" value="ECO:0007669"/>
    <property type="project" value="InterPro"/>
</dbReference>
<protein>
    <submittedName>
        <fullName evidence="4">Uncharacterized protein</fullName>
    </submittedName>
</protein>
<dbReference type="InterPro" id="IPR003346">
    <property type="entry name" value="Transposase_20"/>
</dbReference>
<keyword evidence="1" id="KW-0175">Coiled coil</keyword>
<sequence>MTTQEKQRTLFVGIDVHKDTHTAVGLSPFGEKLFELTVGNYQKDFDSLSTRIREVESESLLSPYIGLEDCHGYGERIAVALYAHGYPMVHVPPILVDHARKRQTHPEKNDSLDALGVAKVMMNSLDNLPAFSIAESDTSAKYLKELSHDRAFLVEECTRLKNQLHLALHRIYNTEYRTYFKNPFSPKALQHWAKVHPQCDSFLLRRLKRKVKRMQQLRDDIHELEKDMQTLMDEAGYTLTTASGCGTVLAASIIGEVGDIHRFKSPAALAKYAGCAPRECSSGKSTRYRKTRSGNRTLNCAFHRMALSQISRTGNPVGLRYWKKKVSEGKSKSQALVCLRRHMVNVVYMMLKHSSVYRCPQ</sequence>
<comment type="caution">
    <text evidence="4">The sequence shown here is derived from an EMBL/GenBank/DDBJ whole genome shotgun (WGS) entry which is preliminary data.</text>
</comment>
<dbReference type="Pfam" id="PF02371">
    <property type="entry name" value="Transposase_20"/>
    <property type="match status" value="1"/>
</dbReference>